<dbReference type="EMBL" id="VSSQ01071389">
    <property type="protein sequence ID" value="MPN23002.1"/>
    <property type="molecule type" value="Genomic_DNA"/>
</dbReference>
<proteinExistence type="predicted"/>
<comment type="caution">
    <text evidence="1">The sequence shown here is derived from an EMBL/GenBank/DDBJ whole genome shotgun (WGS) entry which is preliminary data.</text>
</comment>
<protein>
    <submittedName>
        <fullName evidence="1">Uncharacterized protein</fullName>
    </submittedName>
</protein>
<sequence length="74" mass="8716">MKEQQKESKPTDEEITRFIEERLQLLEETGQVNNAVLYNQSEEEIPLSFSSSIKKMFHEIFIKTKKENRGNANI</sequence>
<reference evidence="1" key="1">
    <citation type="submission" date="2019-08" db="EMBL/GenBank/DDBJ databases">
        <authorList>
            <person name="Kucharzyk K."/>
            <person name="Murdoch R.W."/>
            <person name="Higgins S."/>
            <person name="Loffler F."/>
        </authorList>
    </citation>
    <scope>NUCLEOTIDE SEQUENCE</scope>
</reference>
<accession>A0A645GAJ9</accession>
<evidence type="ECO:0000313" key="1">
    <source>
        <dbReference type="EMBL" id="MPN23002.1"/>
    </source>
</evidence>
<organism evidence="1">
    <name type="scientific">bioreactor metagenome</name>
    <dbReference type="NCBI Taxonomy" id="1076179"/>
    <lineage>
        <taxon>unclassified sequences</taxon>
        <taxon>metagenomes</taxon>
        <taxon>ecological metagenomes</taxon>
    </lineage>
</organism>
<gene>
    <name evidence="1" type="ORF">SDC9_170387</name>
</gene>
<dbReference type="AlphaFoldDB" id="A0A645GAJ9"/>
<name>A0A645GAJ9_9ZZZZ</name>